<feature type="domain" description="NmrA-like" evidence="3">
    <location>
        <begin position="7"/>
        <end position="227"/>
    </location>
</feature>
<dbReference type="Proteomes" id="UP000250140">
    <property type="component" value="Unassembled WGS sequence"/>
</dbReference>
<keyword evidence="5" id="KW-1185">Reference proteome</keyword>
<proteinExistence type="predicted"/>
<evidence type="ECO:0000313" key="5">
    <source>
        <dbReference type="Proteomes" id="UP000250140"/>
    </source>
</evidence>
<dbReference type="InterPro" id="IPR008030">
    <property type="entry name" value="NmrA-like"/>
</dbReference>
<dbReference type="PANTHER" id="PTHR47706:SF9">
    <property type="entry name" value="NMRA-LIKE DOMAIN-CONTAINING PROTEIN-RELATED"/>
    <property type="match status" value="1"/>
</dbReference>
<keyword evidence="2" id="KW-0560">Oxidoreductase</keyword>
<name>A0A8E2EXA4_9PEZI</name>
<dbReference type="AlphaFoldDB" id="A0A8E2EXA4"/>
<dbReference type="GO" id="GO:0016491">
    <property type="term" value="F:oxidoreductase activity"/>
    <property type="evidence" value="ECO:0007669"/>
    <property type="project" value="UniProtKB-KW"/>
</dbReference>
<evidence type="ECO:0000313" key="4">
    <source>
        <dbReference type="EMBL" id="OCL06609.1"/>
    </source>
</evidence>
<organism evidence="4 5">
    <name type="scientific">Glonium stellatum</name>
    <dbReference type="NCBI Taxonomy" id="574774"/>
    <lineage>
        <taxon>Eukaryota</taxon>
        <taxon>Fungi</taxon>
        <taxon>Dikarya</taxon>
        <taxon>Ascomycota</taxon>
        <taxon>Pezizomycotina</taxon>
        <taxon>Dothideomycetes</taxon>
        <taxon>Pleosporomycetidae</taxon>
        <taxon>Gloniales</taxon>
        <taxon>Gloniaceae</taxon>
        <taxon>Glonium</taxon>
    </lineage>
</organism>
<dbReference type="InterPro" id="IPR051609">
    <property type="entry name" value="NmrA/Isoflavone_reductase-like"/>
</dbReference>
<dbReference type="Pfam" id="PF05368">
    <property type="entry name" value="NmrA"/>
    <property type="match status" value="1"/>
</dbReference>
<reference evidence="4 5" key="1">
    <citation type="journal article" date="2016" name="Nat. Commun.">
        <title>Ectomycorrhizal ecology is imprinted in the genome of the dominant symbiotic fungus Cenococcum geophilum.</title>
        <authorList>
            <consortium name="DOE Joint Genome Institute"/>
            <person name="Peter M."/>
            <person name="Kohler A."/>
            <person name="Ohm R.A."/>
            <person name="Kuo A."/>
            <person name="Krutzmann J."/>
            <person name="Morin E."/>
            <person name="Arend M."/>
            <person name="Barry K.W."/>
            <person name="Binder M."/>
            <person name="Choi C."/>
            <person name="Clum A."/>
            <person name="Copeland A."/>
            <person name="Grisel N."/>
            <person name="Haridas S."/>
            <person name="Kipfer T."/>
            <person name="LaButti K."/>
            <person name="Lindquist E."/>
            <person name="Lipzen A."/>
            <person name="Maire R."/>
            <person name="Meier B."/>
            <person name="Mihaltcheva S."/>
            <person name="Molinier V."/>
            <person name="Murat C."/>
            <person name="Poggeler S."/>
            <person name="Quandt C.A."/>
            <person name="Sperisen C."/>
            <person name="Tritt A."/>
            <person name="Tisserant E."/>
            <person name="Crous P.W."/>
            <person name="Henrissat B."/>
            <person name="Nehls U."/>
            <person name="Egli S."/>
            <person name="Spatafora J.W."/>
            <person name="Grigoriev I.V."/>
            <person name="Martin F.M."/>
        </authorList>
    </citation>
    <scope>NUCLEOTIDE SEQUENCE [LARGE SCALE GENOMIC DNA]</scope>
    <source>
        <strain evidence="4 5">CBS 207.34</strain>
    </source>
</reference>
<keyword evidence="1" id="KW-0521">NADP</keyword>
<dbReference type="InterPro" id="IPR036291">
    <property type="entry name" value="NAD(P)-bd_dom_sf"/>
</dbReference>
<dbReference type="PANTHER" id="PTHR47706">
    <property type="entry name" value="NMRA-LIKE FAMILY PROTEIN"/>
    <property type="match status" value="1"/>
</dbReference>
<evidence type="ECO:0000256" key="1">
    <source>
        <dbReference type="ARBA" id="ARBA00022857"/>
    </source>
</evidence>
<sequence>MTTTIRNITLVGGSGRLGSTILSALQKSPQFDVTVVTRFTSTAIFPPSTKVIKVKDDYPVGEMVAVFRGQDAVVLSIGFGPWSERSHSSLVEASIQAGVKRLIASTFDAGVNDEAQKIFPVAETKARIVEELKRNEASGWSWTAIQCGLCFEFCIRYNFFQINAANRTARVMGDGNTKFSCTSLKTIGTAVGSVLKNLDQTVNRRVYISNFETSANEILKAYGKAVGVDEWNVTNFDADEAIDDAKKQLLLSSENLVAMGTLGLAIVVKPGLGGDFKAEGLLDNDLLEIPTLKVDQVVTSILKAESKVTKCSEITGTQG</sequence>
<evidence type="ECO:0000259" key="3">
    <source>
        <dbReference type="Pfam" id="PF05368"/>
    </source>
</evidence>
<protein>
    <submittedName>
        <fullName evidence="4">NAD(P)-binding protein</fullName>
    </submittedName>
</protein>
<dbReference type="SUPFAM" id="SSF51735">
    <property type="entry name" value="NAD(P)-binding Rossmann-fold domains"/>
    <property type="match status" value="1"/>
</dbReference>
<dbReference type="Gene3D" id="3.40.50.720">
    <property type="entry name" value="NAD(P)-binding Rossmann-like Domain"/>
    <property type="match status" value="1"/>
</dbReference>
<dbReference type="EMBL" id="KV750021">
    <property type="protein sequence ID" value="OCL06609.1"/>
    <property type="molecule type" value="Genomic_DNA"/>
</dbReference>
<accession>A0A8E2EXA4</accession>
<dbReference type="OrthoDB" id="9974981at2759"/>
<gene>
    <name evidence="4" type="ORF">AOQ84DRAFT_440719</name>
</gene>
<evidence type="ECO:0000256" key="2">
    <source>
        <dbReference type="ARBA" id="ARBA00023002"/>
    </source>
</evidence>